<dbReference type="Proteomes" id="UP000235162">
    <property type="component" value="Unassembled WGS sequence"/>
</dbReference>
<dbReference type="RefSeq" id="WP_084200819.1">
    <property type="nucleotide sequence ID" value="NZ_BMYL01000001.1"/>
</dbReference>
<dbReference type="AlphaFoldDB" id="A0AAP8MFV5"/>
<organism evidence="1 2">
    <name type="scientific">Halioglobus japonicus</name>
    <dbReference type="NCBI Taxonomy" id="930805"/>
    <lineage>
        <taxon>Bacteria</taxon>
        <taxon>Pseudomonadati</taxon>
        <taxon>Pseudomonadota</taxon>
        <taxon>Gammaproteobacteria</taxon>
        <taxon>Cellvibrionales</taxon>
        <taxon>Halieaceae</taxon>
        <taxon>Halioglobus</taxon>
    </lineage>
</organism>
<accession>A0AAP8MFV5</accession>
<proteinExistence type="predicted"/>
<evidence type="ECO:0008006" key="3">
    <source>
        <dbReference type="Google" id="ProtNLM"/>
    </source>
</evidence>
<evidence type="ECO:0000313" key="2">
    <source>
        <dbReference type="Proteomes" id="UP000235162"/>
    </source>
</evidence>
<dbReference type="KEGG" id="hja:BST95_18050"/>
<dbReference type="EMBL" id="PKUR01000001">
    <property type="protein sequence ID" value="PLW87058.1"/>
    <property type="molecule type" value="Genomic_DNA"/>
</dbReference>
<evidence type="ECO:0000313" key="1">
    <source>
        <dbReference type="EMBL" id="PLW87058.1"/>
    </source>
</evidence>
<protein>
    <recommendedName>
        <fullName evidence="3">Bacteriocin</fullName>
    </recommendedName>
</protein>
<comment type="caution">
    <text evidence="1">The sequence shown here is derived from an EMBL/GenBank/DDBJ whole genome shotgun (WGS) entry which is preliminary data.</text>
</comment>
<sequence>MTTHLTNSIRPLIDEEISTVSGGIAPIVVAGASLAMNSAVRSLGTALVSRGLAVYAIYDAAKFAGGSGGSTKRAADETTAN</sequence>
<reference evidence="1 2" key="1">
    <citation type="submission" date="2018-01" db="EMBL/GenBank/DDBJ databases">
        <title>The draft genome sequence of Halioglobus japonicus S1-36.</title>
        <authorList>
            <person name="Du Z.-J."/>
            <person name="Shi M.-J."/>
        </authorList>
    </citation>
    <scope>NUCLEOTIDE SEQUENCE [LARGE SCALE GENOMIC DNA]</scope>
    <source>
        <strain evidence="1 2">S1-36</strain>
    </source>
</reference>
<keyword evidence="2" id="KW-1185">Reference proteome</keyword>
<name>A0AAP8MFV5_9GAMM</name>
<gene>
    <name evidence="1" type="ORF">C0029_00175</name>
</gene>